<dbReference type="RefSeq" id="WP_131863974.1">
    <property type="nucleotide sequence ID" value="NZ_SMCR01000001.1"/>
</dbReference>
<organism evidence="1 2">
    <name type="scientific">Biostraticola tofi</name>
    <dbReference type="NCBI Taxonomy" id="466109"/>
    <lineage>
        <taxon>Bacteria</taxon>
        <taxon>Pseudomonadati</taxon>
        <taxon>Pseudomonadota</taxon>
        <taxon>Gammaproteobacteria</taxon>
        <taxon>Enterobacterales</taxon>
        <taxon>Bruguierivoracaceae</taxon>
        <taxon>Biostraticola</taxon>
    </lineage>
</organism>
<accession>A0A4V2W5M6</accession>
<proteinExistence type="predicted"/>
<evidence type="ECO:0000313" key="2">
    <source>
        <dbReference type="Proteomes" id="UP000295719"/>
    </source>
</evidence>
<reference evidence="1 2" key="1">
    <citation type="submission" date="2019-03" db="EMBL/GenBank/DDBJ databases">
        <title>Genomic Encyclopedia of Type Strains, Phase IV (KMG-IV): sequencing the most valuable type-strain genomes for metagenomic binning, comparative biology and taxonomic classification.</title>
        <authorList>
            <person name="Goeker M."/>
        </authorList>
    </citation>
    <scope>NUCLEOTIDE SEQUENCE [LARGE SCALE GENOMIC DNA]</scope>
    <source>
        <strain evidence="1 2">DSM 19580</strain>
    </source>
</reference>
<dbReference type="OrthoDB" id="9921379at2"/>
<protein>
    <submittedName>
        <fullName evidence="1">Uncharacterized protein</fullName>
    </submittedName>
</protein>
<comment type="caution">
    <text evidence="1">The sequence shown here is derived from an EMBL/GenBank/DDBJ whole genome shotgun (WGS) entry which is preliminary data.</text>
</comment>
<evidence type="ECO:0000313" key="1">
    <source>
        <dbReference type="EMBL" id="TCW00416.1"/>
    </source>
</evidence>
<sequence length="67" mass="7323">MMGDVIKFHRPARPLEAARDLLAGIAESLESIPIESASGRFIRDVMAERAAEAHDILQDYIEADEGG</sequence>
<keyword evidence="2" id="KW-1185">Reference proteome</keyword>
<dbReference type="AlphaFoldDB" id="A0A4V2W5M6"/>
<dbReference type="Proteomes" id="UP000295719">
    <property type="component" value="Unassembled WGS sequence"/>
</dbReference>
<dbReference type="EMBL" id="SMCR01000001">
    <property type="protein sequence ID" value="TCW00416.1"/>
    <property type="molecule type" value="Genomic_DNA"/>
</dbReference>
<name>A0A4V2W5M6_9GAMM</name>
<gene>
    <name evidence="1" type="ORF">EDC52_101766</name>
</gene>